<dbReference type="Proteomes" id="UP000439903">
    <property type="component" value="Unassembled WGS sequence"/>
</dbReference>
<evidence type="ECO:0000313" key="4">
    <source>
        <dbReference type="Proteomes" id="UP000439903"/>
    </source>
</evidence>
<reference evidence="3 4" key="1">
    <citation type="journal article" date="2019" name="Environ. Microbiol.">
        <title>At the nexus of three kingdoms: the genome of the mycorrhizal fungus Gigaspora margarita provides insights into plant, endobacterial and fungal interactions.</title>
        <authorList>
            <person name="Venice F."/>
            <person name="Ghignone S."/>
            <person name="Salvioli di Fossalunga A."/>
            <person name="Amselem J."/>
            <person name="Novero M."/>
            <person name="Xianan X."/>
            <person name="Sedzielewska Toro K."/>
            <person name="Morin E."/>
            <person name="Lipzen A."/>
            <person name="Grigoriev I.V."/>
            <person name="Henrissat B."/>
            <person name="Martin F.M."/>
            <person name="Bonfante P."/>
        </authorList>
    </citation>
    <scope>NUCLEOTIDE SEQUENCE [LARGE SCALE GENOMIC DNA]</scope>
    <source>
        <strain evidence="3 4">BEG34</strain>
    </source>
</reference>
<organism evidence="3 4">
    <name type="scientific">Gigaspora margarita</name>
    <dbReference type="NCBI Taxonomy" id="4874"/>
    <lineage>
        <taxon>Eukaryota</taxon>
        <taxon>Fungi</taxon>
        <taxon>Fungi incertae sedis</taxon>
        <taxon>Mucoromycota</taxon>
        <taxon>Glomeromycotina</taxon>
        <taxon>Glomeromycetes</taxon>
        <taxon>Diversisporales</taxon>
        <taxon>Gigasporaceae</taxon>
        <taxon>Gigaspora</taxon>
    </lineage>
</organism>
<feature type="transmembrane region" description="Helical" evidence="2">
    <location>
        <begin position="293"/>
        <end position="313"/>
    </location>
</feature>
<protein>
    <submittedName>
        <fullName evidence="3">Sulfate transporter</fullName>
    </submittedName>
</protein>
<comment type="caution">
    <text evidence="3">The sequence shown here is derived from an EMBL/GenBank/DDBJ whole genome shotgun (WGS) entry which is preliminary data.</text>
</comment>
<feature type="transmembrane region" description="Helical" evidence="2">
    <location>
        <begin position="121"/>
        <end position="140"/>
    </location>
</feature>
<feature type="compositionally biased region" description="Basic and acidic residues" evidence="1">
    <location>
        <begin position="405"/>
        <end position="417"/>
    </location>
</feature>
<keyword evidence="2" id="KW-0472">Membrane</keyword>
<dbReference type="PANTHER" id="PTHR31970:SF9">
    <property type="entry name" value="MOLYBDATE TRANSPORTER 2"/>
    <property type="match status" value="1"/>
</dbReference>
<dbReference type="PANTHER" id="PTHR31970">
    <property type="match status" value="1"/>
</dbReference>
<keyword evidence="2" id="KW-0812">Transmembrane</keyword>
<gene>
    <name evidence="3" type="ORF">F8M41_024504</name>
</gene>
<feature type="transmembrane region" description="Helical" evidence="2">
    <location>
        <begin position="473"/>
        <end position="489"/>
    </location>
</feature>
<evidence type="ECO:0000256" key="2">
    <source>
        <dbReference type="SAM" id="Phobius"/>
    </source>
</evidence>
<evidence type="ECO:0000256" key="1">
    <source>
        <dbReference type="SAM" id="MobiDB-lite"/>
    </source>
</evidence>
<feature type="transmembrane region" description="Helical" evidence="2">
    <location>
        <begin position="357"/>
        <end position="378"/>
    </location>
</feature>
<keyword evidence="2" id="KW-1133">Transmembrane helix</keyword>
<feature type="transmembrane region" description="Helical" evidence="2">
    <location>
        <begin position="211"/>
        <end position="228"/>
    </location>
</feature>
<dbReference type="AlphaFoldDB" id="A0A8H3XN18"/>
<feature type="transmembrane region" description="Helical" evidence="2">
    <location>
        <begin position="152"/>
        <end position="172"/>
    </location>
</feature>
<dbReference type="EMBL" id="WTPW01000837">
    <property type="protein sequence ID" value="KAF0475949.1"/>
    <property type="molecule type" value="Genomic_DNA"/>
</dbReference>
<accession>A0A8H3XN18</accession>
<evidence type="ECO:0000313" key="3">
    <source>
        <dbReference type="EMBL" id="KAF0475949.1"/>
    </source>
</evidence>
<dbReference type="OrthoDB" id="5402974at2759"/>
<name>A0A8H3XN18_GIGMA</name>
<feature type="region of interest" description="Disordered" evidence="1">
    <location>
        <begin position="385"/>
        <end position="443"/>
    </location>
</feature>
<dbReference type="GO" id="GO:0015098">
    <property type="term" value="F:molybdate ion transmembrane transporter activity"/>
    <property type="evidence" value="ECO:0007669"/>
    <property type="project" value="InterPro"/>
</dbReference>
<dbReference type="InterPro" id="IPR031563">
    <property type="entry name" value="MOT1/MOT2"/>
</dbReference>
<keyword evidence="4" id="KW-1185">Reference proteome</keyword>
<proteinExistence type="predicted"/>
<dbReference type="Pfam" id="PF16983">
    <property type="entry name" value="MFS_MOT1"/>
    <property type="match status" value="2"/>
</dbReference>
<feature type="transmembrane region" description="Helical" evidence="2">
    <location>
        <begin position="62"/>
        <end position="86"/>
    </location>
</feature>
<sequence length="500" mass="54695">MSSHEIVQVIEPSDPQDSNRDVSLWHNPLLYLYSSSKERTQYIIKNASLSELSGSLGDLGTLLPILVSLAITGQISLTSSFIFGGLWNIISGFMFRIPMCVQPMKAIAAVALSAHLTKGEVLSAGIGVGAMIFALGITRTIRLVGNWTPIPIIRGIQLGAGITLIIKAAALVNQRSKWGGSSWEWSDNYEWALISFIFVFIFYSSRRIPTALILFILGLIIALVKAINKKTLPSISFNYPEVDVPTLTEFKNGFLSASLGQLPLTALNSVIALASLAEDLFPKWSRLVTVEKISVSIGFMNLIGCFFGSMPYCHGSGGLAGQYRFGARSEVSILILGLFKLLVGILFGGTLTSLLNYFPLSILGVMLFVSGLELSVAARNYSDTNNYDDETKKNSNTDNDNNNDETTKKNDNDKKNSNADNDNDNDNDNDGITKNNSNIDNGDERIKRRDRDFTLMVITAGLLVGFSNDGIGYVGGMIVSLLFFIYNFFNRKFSQSSSIV</sequence>
<feature type="transmembrane region" description="Helical" evidence="2">
    <location>
        <begin position="333"/>
        <end position="351"/>
    </location>
</feature>